<sequence length="381" mass="40158">MCVVPAHAHAHRPASPGPLLASCAACGGRWRWRVRSGSSRFPLATIGGDGDKYIVGYSIGDPPQPAEAVVDTTTDLIWTQCSTCLPTCFRQNLPYYDFSRSRTVGEVPSNGTLCGVPPTVCARGGGAACAVNARYASGKALGFLATEVFTFQTGTTTLAFGCINETTISPAPLNGASGIIRLGRGALSLVNQLGDTSDGETERRSGGAPVTTVPFAENPKAGYPFSSFYYLPLVGLSVGDASVAVPAGAFDLRQVAPGAWAGGALIDSGVPFTRLVDPVHRALKQELARQLGDSLVCRRRWTRATPRSCAWRDLVVPPVNYWALVDASPWCMVVVSSAHGNGTLPMNETTVIGGYMQQDMHVLYDLANGVVSFQPADCSTV</sequence>
<dbReference type="OrthoDB" id="679966at2759"/>
<dbReference type="InterPro" id="IPR033121">
    <property type="entry name" value="PEPTIDASE_A1"/>
</dbReference>
<keyword evidence="8" id="KW-1185">Reference proteome</keyword>
<dbReference type="SUPFAM" id="SSF50630">
    <property type="entry name" value="Acid proteases"/>
    <property type="match status" value="1"/>
</dbReference>
<gene>
    <name evidence="7" type="ORF">E2562_020127</name>
</gene>
<comment type="similarity">
    <text evidence="1">Belongs to the peptidase A1 family.</text>
</comment>
<dbReference type="EMBL" id="SPHZ02000012">
    <property type="protein sequence ID" value="KAF0888899.1"/>
    <property type="molecule type" value="Genomic_DNA"/>
</dbReference>
<dbReference type="PROSITE" id="PS51767">
    <property type="entry name" value="PEPTIDASE_A1"/>
    <property type="match status" value="1"/>
</dbReference>
<reference evidence="7 8" key="1">
    <citation type="submission" date="2019-11" db="EMBL/GenBank/DDBJ databases">
        <title>Whole genome sequence of Oryza granulata.</title>
        <authorList>
            <person name="Li W."/>
        </authorList>
    </citation>
    <scope>NUCLEOTIDE SEQUENCE [LARGE SCALE GENOMIC DNA]</scope>
    <source>
        <strain evidence="8">cv. Menghai</strain>
        <tissue evidence="7">Leaf</tissue>
    </source>
</reference>
<dbReference type="PANTHER" id="PTHR47967">
    <property type="entry name" value="OS07G0603500 PROTEIN-RELATED"/>
    <property type="match status" value="1"/>
</dbReference>
<dbReference type="Pfam" id="PF14543">
    <property type="entry name" value="TAXi_N"/>
    <property type="match status" value="1"/>
</dbReference>
<evidence type="ECO:0000313" key="8">
    <source>
        <dbReference type="Proteomes" id="UP000479710"/>
    </source>
</evidence>
<protein>
    <recommendedName>
        <fullName evidence="6">Peptidase A1 domain-containing protein</fullName>
    </recommendedName>
</protein>
<dbReference type="PANTHER" id="PTHR47967:SF83">
    <property type="entry name" value="OS05G0375700 PROTEIN"/>
    <property type="match status" value="1"/>
</dbReference>
<comment type="caution">
    <text evidence="7">The sequence shown here is derived from an EMBL/GenBank/DDBJ whole genome shotgun (WGS) entry which is preliminary data.</text>
</comment>
<dbReference type="InterPro" id="IPR032799">
    <property type="entry name" value="TAXi_C"/>
</dbReference>
<dbReference type="Pfam" id="PF14541">
    <property type="entry name" value="TAXi_C"/>
    <property type="match status" value="2"/>
</dbReference>
<proteinExistence type="inferred from homology"/>
<evidence type="ECO:0000256" key="1">
    <source>
        <dbReference type="ARBA" id="ARBA00007447"/>
    </source>
</evidence>
<dbReference type="GO" id="GO:0004190">
    <property type="term" value="F:aspartic-type endopeptidase activity"/>
    <property type="evidence" value="ECO:0007669"/>
    <property type="project" value="UniProtKB-KW"/>
</dbReference>
<evidence type="ECO:0000256" key="4">
    <source>
        <dbReference type="ARBA" id="ARBA00022801"/>
    </source>
</evidence>
<dbReference type="AlphaFoldDB" id="A0A6G1BLR1"/>
<keyword evidence="4" id="KW-0378">Hydrolase</keyword>
<dbReference type="Proteomes" id="UP000479710">
    <property type="component" value="Unassembled WGS sequence"/>
</dbReference>
<dbReference type="CDD" id="cd05476">
    <property type="entry name" value="pepsin_A_like_plant"/>
    <property type="match status" value="1"/>
</dbReference>
<keyword evidence="3" id="KW-0064">Aspartyl protease</keyword>
<dbReference type="InterPro" id="IPR021109">
    <property type="entry name" value="Peptidase_aspartic_dom_sf"/>
</dbReference>
<evidence type="ECO:0000256" key="5">
    <source>
        <dbReference type="ARBA" id="ARBA00023180"/>
    </source>
</evidence>
<evidence type="ECO:0000256" key="2">
    <source>
        <dbReference type="ARBA" id="ARBA00022670"/>
    </source>
</evidence>
<dbReference type="Gene3D" id="2.40.70.10">
    <property type="entry name" value="Acid Proteases"/>
    <property type="match status" value="3"/>
</dbReference>
<dbReference type="GO" id="GO:0006508">
    <property type="term" value="P:proteolysis"/>
    <property type="evidence" value="ECO:0007669"/>
    <property type="project" value="UniProtKB-KW"/>
</dbReference>
<evidence type="ECO:0000259" key="6">
    <source>
        <dbReference type="PROSITE" id="PS51767"/>
    </source>
</evidence>
<organism evidence="7 8">
    <name type="scientific">Oryza meyeriana var. granulata</name>
    <dbReference type="NCBI Taxonomy" id="110450"/>
    <lineage>
        <taxon>Eukaryota</taxon>
        <taxon>Viridiplantae</taxon>
        <taxon>Streptophyta</taxon>
        <taxon>Embryophyta</taxon>
        <taxon>Tracheophyta</taxon>
        <taxon>Spermatophyta</taxon>
        <taxon>Magnoliopsida</taxon>
        <taxon>Liliopsida</taxon>
        <taxon>Poales</taxon>
        <taxon>Poaceae</taxon>
        <taxon>BOP clade</taxon>
        <taxon>Oryzoideae</taxon>
        <taxon>Oryzeae</taxon>
        <taxon>Oryzinae</taxon>
        <taxon>Oryza</taxon>
        <taxon>Oryza meyeriana</taxon>
    </lineage>
</organism>
<feature type="domain" description="Peptidase A1" evidence="6">
    <location>
        <begin position="53"/>
        <end position="374"/>
    </location>
</feature>
<accession>A0A6G1BLR1</accession>
<keyword evidence="2" id="KW-0645">Protease</keyword>
<evidence type="ECO:0000256" key="3">
    <source>
        <dbReference type="ARBA" id="ARBA00022750"/>
    </source>
</evidence>
<keyword evidence="5" id="KW-0325">Glycoprotein</keyword>
<dbReference type="InterPro" id="IPR051708">
    <property type="entry name" value="Plant_Aspart_Prot_A1"/>
</dbReference>
<evidence type="ECO:0000313" key="7">
    <source>
        <dbReference type="EMBL" id="KAF0888899.1"/>
    </source>
</evidence>
<name>A0A6G1BLR1_9ORYZ</name>
<dbReference type="GO" id="GO:0005576">
    <property type="term" value="C:extracellular region"/>
    <property type="evidence" value="ECO:0007669"/>
    <property type="project" value="TreeGrafter"/>
</dbReference>
<dbReference type="InterPro" id="IPR032861">
    <property type="entry name" value="TAXi_N"/>
</dbReference>
<dbReference type="InterPro" id="IPR034161">
    <property type="entry name" value="Pepsin-like_plant"/>
</dbReference>